<dbReference type="AlphaFoldDB" id="A0A8T1MXL9"/>
<keyword evidence="1" id="KW-0472">Membrane</keyword>
<comment type="caution">
    <text evidence="2">The sequence shown here is derived from an EMBL/GenBank/DDBJ whole genome shotgun (WGS) entry which is preliminary data.</text>
</comment>
<feature type="transmembrane region" description="Helical" evidence="1">
    <location>
        <begin position="12"/>
        <end position="28"/>
    </location>
</feature>
<keyword evidence="1" id="KW-1133">Transmembrane helix</keyword>
<organism evidence="2 3">
    <name type="scientific">Clonorchis sinensis</name>
    <name type="common">Chinese liver fluke</name>
    <dbReference type="NCBI Taxonomy" id="79923"/>
    <lineage>
        <taxon>Eukaryota</taxon>
        <taxon>Metazoa</taxon>
        <taxon>Spiralia</taxon>
        <taxon>Lophotrochozoa</taxon>
        <taxon>Platyhelminthes</taxon>
        <taxon>Trematoda</taxon>
        <taxon>Digenea</taxon>
        <taxon>Opisthorchiida</taxon>
        <taxon>Opisthorchiata</taxon>
        <taxon>Opisthorchiidae</taxon>
        <taxon>Clonorchis</taxon>
    </lineage>
</organism>
<protein>
    <submittedName>
        <fullName evidence="2">Uncharacterized protein</fullName>
    </submittedName>
</protein>
<sequence>MVCSRAKHLSKIRSGIFLTISYVLAFFTNSTTTTTNNNNHKNRVFFTLLSTLPFVPPELSSCLYVHACVRVCVSNSDTHFVINLQLHAFSPKALDMGVGENNKHTDMIITS</sequence>
<name>A0A8T1MXL9_CLOSI</name>
<dbReference type="Proteomes" id="UP000286415">
    <property type="component" value="Unassembled WGS sequence"/>
</dbReference>
<evidence type="ECO:0000256" key="1">
    <source>
        <dbReference type="SAM" id="Phobius"/>
    </source>
</evidence>
<proteinExistence type="predicted"/>
<evidence type="ECO:0000313" key="2">
    <source>
        <dbReference type="EMBL" id="KAG5453501.1"/>
    </source>
</evidence>
<dbReference type="EMBL" id="NIRI02000013">
    <property type="protein sequence ID" value="KAG5453501.1"/>
    <property type="molecule type" value="Genomic_DNA"/>
</dbReference>
<evidence type="ECO:0000313" key="3">
    <source>
        <dbReference type="Proteomes" id="UP000286415"/>
    </source>
</evidence>
<gene>
    <name evidence="2" type="ORF">CSKR_202532</name>
</gene>
<keyword evidence="3" id="KW-1185">Reference proteome</keyword>
<reference evidence="2 3" key="2">
    <citation type="journal article" date="2021" name="Genomics">
        <title>High-quality reference genome for Clonorchis sinensis.</title>
        <authorList>
            <person name="Young N.D."/>
            <person name="Stroehlein A.J."/>
            <person name="Kinkar L."/>
            <person name="Wang T."/>
            <person name="Sohn W.M."/>
            <person name="Chang B.C.H."/>
            <person name="Kaur P."/>
            <person name="Weisz D."/>
            <person name="Dudchenko O."/>
            <person name="Aiden E.L."/>
            <person name="Korhonen P.K."/>
            <person name="Gasser R.B."/>
        </authorList>
    </citation>
    <scope>NUCLEOTIDE SEQUENCE [LARGE SCALE GENOMIC DNA]</scope>
    <source>
        <strain evidence="2">Cs-k2</strain>
    </source>
</reference>
<keyword evidence="1" id="KW-0812">Transmembrane</keyword>
<reference evidence="2 3" key="1">
    <citation type="journal article" date="2018" name="Biotechnol. Adv.">
        <title>Improved genomic resources and new bioinformatic workflow for the carcinogenic parasite Clonorchis sinensis: Biotechnological implications.</title>
        <authorList>
            <person name="Wang D."/>
            <person name="Korhonen P.K."/>
            <person name="Gasser R.B."/>
            <person name="Young N.D."/>
        </authorList>
    </citation>
    <scope>NUCLEOTIDE SEQUENCE [LARGE SCALE GENOMIC DNA]</scope>
    <source>
        <strain evidence="2">Cs-k2</strain>
    </source>
</reference>
<accession>A0A8T1MXL9</accession>